<dbReference type="GO" id="GO:0051536">
    <property type="term" value="F:iron-sulfur cluster binding"/>
    <property type="evidence" value="ECO:0007669"/>
    <property type="project" value="InterPro"/>
</dbReference>
<comment type="caution">
    <text evidence="4">The sequence shown here is derived from an EMBL/GenBank/DDBJ whole genome shotgun (WGS) entry which is preliminary data.</text>
</comment>
<feature type="domain" description="FAD-binding FR-type" evidence="3">
    <location>
        <begin position="89"/>
        <end position="187"/>
    </location>
</feature>
<dbReference type="SUPFAM" id="SSF63380">
    <property type="entry name" value="Riboflavin synthase domain-like"/>
    <property type="match status" value="1"/>
</dbReference>
<dbReference type="CDD" id="cd06194">
    <property type="entry name" value="FNR_N-term_Iron_sulfur_binding"/>
    <property type="match status" value="1"/>
</dbReference>
<dbReference type="PRINTS" id="PR00371">
    <property type="entry name" value="FPNCR"/>
</dbReference>
<dbReference type="InterPro" id="IPR039261">
    <property type="entry name" value="FNR_nucleotide-bd"/>
</dbReference>
<dbReference type="OrthoDB" id="9806195at2"/>
<dbReference type="STRING" id="45068.Llon_0989"/>
<dbReference type="PROSITE" id="PS51085">
    <property type="entry name" value="2FE2S_FER_2"/>
    <property type="match status" value="1"/>
</dbReference>
<dbReference type="GO" id="GO:0016491">
    <property type="term" value="F:oxidoreductase activity"/>
    <property type="evidence" value="ECO:0007669"/>
    <property type="project" value="InterPro"/>
</dbReference>
<name>A0A0W0VNT1_9GAMM</name>
<comment type="cofactor">
    <cofactor evidence="1">
        <name>[2Fe-2S] cluster</name>
        <dbReference type="ChEBI" id="CHEBI:190135"/>
    </cofactor>
</comment>
<organism evidence="4 5">
    <name type="scientific">Legionella londiniensis</name>
    <dbReference type="NCBI Taxonomy" id="45068"/>
    <lineage>
        <taxon>Bacteria</taxon>
        <taxon>Pseudomonadati</taxon>
        <taxon>Pseudomonadota</taxon>
        <taxon>Gammaproteobacteria</taxon>
        <taxon>Legionellales</taxon>
        <taxon>Legionellaceae</taxon>
        <taxon>Legionella</taxon>
    </lineage>
</organism>
<dbReference type="RefSeq" id="WP_058528979.1">
    <property type="nucleotide sequence ID" value="NZ_CAAAHZ010000006.1"/>
</dbReference>
<dbReference type="PANTHER" id="PTHR47354:SF5">
    <property type="entry name" value="PROTEIN RFBI"/>
    <property type="match status" value="1"/>
</dbReference>
<dbReference type="CDD" id="cd00207">
    <property type="entry name" value="fer2"/>
    <property type="match status" value="1"/>
</dbReference>
<evidence type="ECO:0000313" key="5">
    <source>
        <dbReference type="Proteomes" id="UP000054997"/>
    </source>
</evidence>
<dbReference type="AlphaFoldDB" id="A0A0W0VNT1"/>
<feature type="domain" description="2Fe-2S ferredoxin-type" evidence="2">
    <location>
        <begin position="1"/>
        <end position="88"/>
    </location>
</feature>
<evidence type="ECO:0000259" key="2">
    <source>
        <dbReference type="PROSITE" id="PS51085"/>
    </source>
</evidence>
<evidence type="ECO:0000259" key="3">
    <source>
        <dbReference type="PROSITE" id="PS51384"/>
    </source>
</evidence>
<proteinExistence type="predicted"/>
<dbReference type="Gene3D" id="2.40.30.10">
    <property type="entry name" value="Translation factors"/>
    <property type="match status" value="1"/>
</dbReference>
<dbReference type="InterPro" id="IPR008333">
    <property type="entry name" value="Cbr1-like_FAD-bd_dom"/>
</dbReference>
<accession>A0A0W0VNT1</accession>
<dbReference type="SUPFAM" id="SSF52343">
    <property type="entry name" value="Ferredoxin reductase-like, C-terminal NADP-linked domain"/>
    <property type="match status" value="1"/>
</dbReference>
<dbReference type="InterPro" id="IPR050415">
    <property type="entry name" value="MRET"/>
</dbReference>
<dbReference type="Pfam" id="PF00111">
    <property type="entry name" value="Fer2"/>
    <property type="match status" value="1"/>
</dbReference>
<reference evidence="4 5" key="1">
    <citation type="submission" date="2015-11" db="EMBL/GenBank/DDBJ databases">
        <title>Genomic analysis of 38 Legionella species identifies large and diverse effector repertoires.</title>
        <authorList>
            <person name="Burstein D."/>
            <person name="Amaro F."/>
            <person name="Zusman T."/>
            <person name="Lifshitz Z."/>
            <person name="Cohen O."/>
            <person name="Gilbert J.A."/>
            <person name="Pupko T."/>
            <person name="Shuman H.A."/>
            <person name="Segal G."/>
        </authorList>
    </citation>
    <scope>NUCLEOTIDE SEQUENCE [LARGE SCALE GENOMIC DNA]</scope>
    <source>
        <strain evidence="4 5">ATCC 49505</strain>
    </source>
</reference>
<dbReference type="InterPro" id="IPR001709">
    <property type="entry name" value="Flavoprot_Pyr_Nucl_cyt_Rdtase"/>
</dbReference>
<evidence type="ECO:0000313" key="4">
    <source>
        <dbReference type="EMBL" id="KTD21824.1"/>
    </source>
</evidence>
<dbReference type="EMBL" id="LNYK01000014">
    <property type="protein sequence ID" value="KTD21824.1"/>
    <property type="molecule type" value="Genomic_DNA"/>
</dbReference>
<dbReference type="SUPFAM" id="SSF54292">
    <property type="entry name" value="2Fe-2S ferredoxin-like"/>
    <property type="match status" value="1"/>
</dbReference>
<dbReference type="Gene3D" id="3.10.20.30">
    <property type="match status" value="1"/>
</dbReference>
<dbReference type="PANTHER" id="PTHR47354">
    <property type="entry name" value="NADH OXIDOREDUCTASE HCR"/>
    <property type="match status" value="1"/>
</dbReference>
<dbReference type="InterPro" id="IPR017938">
    <property type="entry name" value="Riboflavin_synthase-like_b-brl"/>
</dbReference>
<dbReference type="PATRIC" id="fig|45068.5.peg.1070"/>
<dbReference type="InterPro" id="IPR036010">
    <property type="entry name" value="2Fe-2S_ferredoxin-like_sf"/>
</dbReference>
<sequence length="319" mass="35549">MTELHYHEQVLHSLEGESVLDCLLRHEIDYPHACRSGVCQACLIKTSESPIDSQWQQGLPDTLKSQGYFLACQAKPANKIHLKDPDAAECEQQALITELSPLTHNVIRVKLLAEHLESWIPGQYLNLINPDGISRSYSIANIPAKEGYIELHIKLQENGAMSGWLRKTAVVDMAIHIRGPFGKCYYMNPEKSSFDMLLAGTGTGLAPLLAIAKTALSEKHQGKISLIHGGCQDSDIYYAEELQTLELFYENFKYIPCVLKSSGLYPEADIFDKTLSCLSPDINNMQIYVCGPKETVNKLKTKVFLAGIPSAKIFSDPFF</sequence>
<dbReference type="Gene3D" id="3.40.50.80">
    <property type="entry name" value="Nucleotide-binding domain of ferredoxin-NADP reductase (FNR) module"/>
    <property type="match status" value="1"/>
</dbReference>
<gene>
    <name evidence="4" type="ORF">Llon_0989</name>
</gene>
<dbReference type="InterPro" id="IPR001041">
    <property type="entry name" value="2Fe-2S_ferredoxin-type"/>
</dbReference>
<dbReference type="Proteomes" id="UP000054997">
    <property type="component" value="Unassembled WGS sequence"/>
</dbReference>
<evidence type="ECO:0000256" key="1">
    <source>
        <dbReference type="ARBA" id="ARBA00034078"/>
    </source>
</evidence>
<dbReference type="InterPro" id="IPR017927">
    <property type="entry name" value="FAD-bd_FR_type"/>
</dbReference>
<keyword evidence="5" id="KW-1185">Reference proteome</keyword>
<dbReference type="PROSITE" id="PS51384">
    <property type="entry name" value="FAD_FR"/>
    <property type="match status" value="1"/>
</dbReference>
<dbReference type="InterPro" id="IPR012675">
    <property type="entry name" value="Beta-grasp_dom_sf"/>
</dbReference>
<dbReference type="Pfam" id="PF00175">
    <property type="entry name" value="NAD_binding_1"/>
    <property type="match status" value="1"/>
</dbReference>
<protein>
    <submittedName>
        <fullName evidence="4">Ferredoxin reductase</fullName>
    </submittedName>
</protein>
<dbReference type="InterPro" id="IPR001433">
    <property type="entry name" value="OxRdtase_FAD/NAD-bd"/>
</dbReference>
<dbReference type="PRINTS" id="PR00410">
    <property type="entry name" value="PHEHYDRXLASE"/>
</dbReference>
<dbReference type="Pfam" id="PF00970">
    <property type="entry name" value="FAD_binding_6"/>
    <property type="match status" value="1"/>
</dbReference>